<dbReference type="SFLD" id="SFLDG01386">
    <property type="entry name" value="main_SPASM_domain-containing"/>
    <property type="match status" value="1"/>
</dbReference>
<comment type="caution">
    <text evidence="6">The sequence shown here is derived from an EMBL/GenBank/DDBJ whole genome shotgun (WGS) entry which is preliminary data.</text>
</comment>
<organism evidence="6 7">
    <name type="scientific">Vallitalea longa</name>
    <dbReference type="NCBI Taxonomy" id="2936439"/>
    <lineage>
        <taxon>Bacteria</taxon>
        <taxon>Bacillati</taxon>
        <taxon>Bacillota</taxon>
        <taxon>Clostridia</taxon>
        <taxon>Lachnospirales</taxon>
        <taxon>Vallitaleaceae</taxon>
        <taxon>Vallitalea</taxon>
    </lineage>
</organism>
<gene>
    <name evidence="6" type="ORF">SH1V18_01200</name>
</gene>
<dbReference type="Proteomes" id="UP001144256">
    <property type="component" value="Unassembled WGS sequence"/>
</dbReference>
<dbReference type="GO" id="GO:0051539">
    <property type="term" value="F:4 iron, 4 sulfur cluster binding"/>
    <property type="evidence" value="ECO:0007669"/>
    <property type="project" value="UniProtKB-KW"/>
</dbReference>
<dbReference type="NCBIfam" id="TIGR04085">
    <property type="entry name" value="rSAM_more_4Fe4S"/>
    <property type="match status" value="1"/>
</dbReference>
<dbReference type="InterPro" id="IPR050377">
    <property type="entry name" value="Radical_SAM_PqqE_MftC-like"/>
</dbReference>
<evidence type="ECO:0000313" key="6">
    <source>
        <dbReference type="EMBL" id="GKX27640.1"/>
    </source>
</evidence>
<keyword evidence="7" id="KW-1185">Reference proteome</keyword>
<dbReference type="PROSITE" id="PS51918">
    <property type="entry name" value="RADICAL_SAM"/>
    <property type="match status" value="1"/>
</dbReference>
<keyword evidence="4" id="KW-0411">Iron-sulfur</keyword>
<accession>A0A9W5Y723</accession>
<dbReference type="InterPro" id="IPR023885">
    <property type="entry name" value="4Fe4S-binding_SPASM_dom"/>
</dbReference>
<evidence type="ECO:0000259" key="5">
    <source>
        <dbReference type="PROSITE" id="PS51918"/>
    </source>
</evidence>
<reference evidence="6" key="1">
    <citation type="submission" date="2022-06" db="EMBL/GenBank/DDBJ databases">
        <title>Vallitalea longa sp. nov., an anaerobic bacterium isolated from marine sediment.</title>
        <authorList>
            <person name="Hirano S."/>
            <person name="Terahara T."/>
            <person name="Mori K."/>
            <person name="Hamada M."/>
            <person name="Matsumoto R."/>
            <person name="Kobayashi T."/>
        </authorList>
    </citation>
    <scope>NUCLEOTIDE SEQUENCE</scope>
    <source>
        <strain evidence="6">SH18-1</strain>
    </source>
</reference>
<dbReference type="InterPro" id="IPR007197">
    <property type="entry name" value="rSAM"/>
</dbReference>
<dbReference type="EMBL" id="BRLB01000001">
    <property type="protein sequence ID" value="GKX27640.1"/>
    <property type="molecule type" value="Genomic_DNA"/>
</dbReference>
<dbReference type="Gene3D" id="3.20.20.70">
    <property type="entry name" value="Aldolase class I"/>
    <property type="match status" value="1"/>
</dbReference>
<keyword evidence="2" id="KW-0479">Metal-binding</keyword>
<dbReference type="SFLD" id="SFLDG01067">
    <property type="entry name" value="SPASM/twitch_domain_containing"/>
    <property type="match status" value="1"/>
</dbReference>
<dbReference type="GO" id="GO:0046872">
    <property type="term" value="F:metal ion binding"/>
    <property type="evidence" value="ECO:0007669"/>
    <property type="project" value="UniProtKB-KW"/>
</dbReference>
<dbReference type="PANTHER" id="PTHR11228:SF35">
    <property type="entry name" value="MOLYBDENUM COFACTOR BIOSYNTHESIS PROTEIN A-RELATED"/>
    <property type="match status" value="1"/>
</dbReference>
<dbReference type="Pfam" id="PF13186">
    <property type="entry name" value="SPASM"/>
    <property type="match status" value="1"/>
</dbReference>
<evidence type="ECO:0000256" key="4">
    <source>
        <dbReference type="ARBA" id="ARBA00023014"/>
    </source>
</evidence>
<dbReference type="InterPro" id="IPR013785">
    <property type="entry name" value="Aldolase_TIM"/>
</dbReference>
<dbReference type="SFLD" id="SFLDS00029">
    <property type="entry name" value="Radical_SAM"/>
    <property type="match status" value="1"/>
</dbReference>
<dbReference type="PANTHER" id="PTHR11228">
    <property type="entry name" value="RADICAL SAM DOMAIN PROTEIN"/>
    <property type="match status" value="1"/>
</dbReference>
<keyword evidence="1" id="KW-0949">S-adenosyl-L-methionine</keyword>
<name>A0A9W5Y723_9FIRM</name>
<dbReference type="GO" id="GO:0003824">
    <property type="term" value="F:catalytic activity"/>
    <property type="evidence" value="ECO:0007669"/>
    <property type="project" value="InterPro"/>
</dbReference>
<evidence type="ECO:0000256" key="3">
    <source>
        <dbReference type="ARBA" id="ARBA00023004"/>
    </source>
</evidence>
<sequence length="430" mass="50275">MKLLYDKKIIIEKYDDENYIIYSPFNHKFTKASKSVKKLVLYILNENGEIEFENIINYYKQFDIELKIDEIKKYIDTLVKAKLFFYNQEDYDTEKRITLEDYRFSPTQEIDMVYIHPTLRCNFNCSYCYNKSLAATQKELTTNQWIQIINKLKAMNVNYFIFTGGEPLMRKDLIDIIREIKDDNTKVEILSNGSLLMDKVDQLLPIVDSFVVSLDSLDIKKNSINRSAVGFNNIINLLEYFSEKAPKKLRVRSVITKENIDTIQAFNNEIQEKYGIKCVNVRFIPNNKDELSLIAEPPIPDIDDTKKYKLDLGIRKYRCGACSNILAINPEGDIYPCQSLMLPEFKLANILDDNWQDTVANSEVTKKFRNIKVDDMENCKDCAYRYICGGGCPAIAYKVYGDLNHHLSFFCDYLEKESRQRMRMAKIISK</sequence>
<feature type="domain" description="Radical SAM core" evidence="5">
    <location>
        <begin position="105"/>
        <end position="321"/>
    </location>
</feature>
<dbReference type="Pfam" id="PF04055">
    <property type="entry name" value="Radical_SAM"/>
    <property type="match status" value="1"/>
</dbReference>
<dbReference type="RefSeq" id="WP_281811130.1">
    <property type="nucleotide sequence ID" value="NZ_BRLB01000001.1"/>
</dbReference>
<evidence type="ECO:0000256" key="2">
    <source>
        <dbReference type="ARBA" id="ARBA00022723"/>
    </source>
</evidence>
<dbReference type="SUPFAM" id="SSF102114">
    <property type="entry name" value="Radical SAM enzymes"/>
    <property type="match status" value="1"/>
</dbReference>
<evidence type="ECO:0000313" key="7">
    <source>
        <dbReference type="Proteomes" id="UP001144256"/>
    </source>
</evidence>
<protein>
    <submittedName>
        <fullName evidence="6">Thioether cross-link-forming SCIFF peptide maturase</fullName>
    </submittedName>
</protein>
<proteinExistence type="predicted"/>
<dbReference type="InterPro" id="IPR058240">
    <property type="entry name" value="rSAM_sf"/>
</dbReference>
<keyword evidence="3" id="KW-0408">Iron</keyword>
<dbReference type="AlphaFoldDB" id="A0A9W5Y723"/>
<evidence type="ECO:0000256" key="1">
    <source>
        <dbReference type="ARBA" id="ARBA00022691"/>
    </source>
</evidence>
<dbReference type="CDD" id="cd01335">
    <property type="entry name" value="Radical_SAM"/>
    <property type="match status" value="1"/>
</dbReference>